<gene>
    <name evidence="1" type="ORF">C8R28_10468</name>
</gene>
<reference evidence="1 2" key="1">
    <citation type="submission" date="2018-04" db="EMBL/GenBank/DDBJ databases">
        <title>Active sludge and wastewater microbial communities from Klosterneuburg, Austria.</title>
        <authorList>
            <person name="Wagner M."/>
        </authorList>
    </citation>
    <scope>NUCLEOTIDE SEQUENCE [LARGE SCALE GENOMIC DNA]</scope>
    <source>
        <strain evidence="1 2">Nm4</strain>
    </source>
</reference>
<dbReference type="AlphaFoldDB" id="A0A2T5I793"/>
<protein>
    <submittedName>
        <fullName evidence="1">Uncharacterized protein</fullName>
    </submittedName>
</protein>
<dbReference type="RefSeq" id="WP_107787879.1">
    <property type="nucleotide sequence ID" value="NZ_QAOL01000046.1"/>
</dbReference>
<dbReference type="EMBL" id="QAOL01000046">
    <property type="protein sequence ID" value="PTQ79694.1"/>
    <property type="molecule type" value="Genomic_DNA"/>
</dbReference>
<organism evidence="1 2">
    <name type="scientific">Nitrosomonas ureae</name>
    <dbReference type="NCBI Taxonomy" id="44577"/>
    <lineage>
        <taxon>Bacteria</taxon>
        <taxon>Pseudomonadati</taxon>
        <taxon>Pseudomonadota</taxon>
        <taxon>Betaproteobacteria</taxon>
        <taxon>Nitrosomonadales</taxon>
        <taxon>Nitrosomonadaceae</taxon>
        <taxon>Nitrosomonas</taxon>
    </lineage>
</organism>
<name>A0A2T5I793_9PROT</name>
<evidence type="ECO:0000313" key="2">
    <source>
        <dbReference type="Proteomes" id="UP000244110"/>
    </source>
</evidence>
<proteinExistence type="predicted"/>
<evidence type="ECO:0000313" key="1">
    <source>
        <dbReference type="EMBL" id="PTQ79694.1"/>
    </source>
</evidence>
<dbReference type="Proteomes" id="UP000244110">
    <property type="component" value="Unassembled WGS sequence"/>
</dbReference>
<accession>A0A2T5I793</accession>
<sequence length="89" mass="10254">MKTVKNSYFRAILEVTNNGTLPEYSDLWRSYHPTALMLDSDYCLFTEPGRFEPTTPEEAITGQVSQKILYVPVTRKVILTTEKKSQDLH</sequence>
<comment type="caution">
    <text evidence="1">The sequence shown here is derived from an EMBL/GenBank/DDBJ whole genome shotgun (WGS) entry which is preliminary data.</text>
</comment>